<gene>
    <name evidence="1" type="ORF">CCMP2556_LOCUS24314</name>
</gene>
<evidence type="ECO:0000313" key="1">
    <source>
        <dbReference type="EMBL" id="CAK9046840.1"/>
    </source>
</evidence>
<proteinExistence type="predicted"/>
<keyword evidence="2" id="KW-1185">Reference proteome</keyword>
<comment type="caution">
    <text evidence="1">The sequence shown here is derived from an EMBL/GenBank/DDBJ whole genome shotgun (WGS) entry which is preliminary data.</text>
</comment>
<dbReference type="EMBL" id="CAXAMN010015891">
    <property type="protein sequence ID" value="CAK9046840.1"/>
    <property type="molecule type" value="Genomic_DNA"/>
</dbReference>
<accession>A0ABP0M5T8</accession>
<reference evidence="1 2" key="1">
    <citation type="submission" date="2024-02" db="EMBL/GenBank/DDBJ databases">
        <authorList>
            <person name="Chen Y."/>
            <person name="Shah S."/>
            <person name="Dougan E. K."/>
            <person name="Thang M."/>
            <person name="Chan C."/>
        </authorList>
    </citation>
    <scope>NUCLEOTIDE SEQUENCE [LARGE SCALE GENOMIC DNA]</scope>
</reference>
<name>A0ABP0M5T8_9DINO</name>
<evidence type="ECO:0000313" key="2">
    <source>
        <dbReference type="Proteomes" id="UP001642484"/>
    </source>
</evidence>
<protein>
    <submittedName>
        <fullName evidence="1">Uncharacterized protein</fullName>
    </submittedName>
</protein>
<sequence length="142" mass="15691">MARFKAVLSVSEPRLSQPFFCCNLKAPRLISTFHVPFEQNVVYACQDFSAFHLPSMGQTRSALPEKRSSAESACPEAKRARTALPDGVMPLSGRAKAWNLPEGWACGFKMTSTNRKVKVAVGPCGQVFWDLRQAKRAYPGVL</sequence>
<dbReference type="Proteomes" id="UP001642484">
    <property type="component" value="Unassembled WGS sequence"/>
</dbReference>
<organism evidence="1 2">
    <name type="scientific">Durusdinium trenchii</name>
    <dbReference type="NCBI Taxonomy" id="1381693"/>
    <lineage>
        <taxon>Eukaryota</taxon>
        <taxon>Sar</taxon>
        <taxon>Alveolata</taxon>
        <taxon>Dinophyceae</taxon>
        <taxon>Suessiales</taxon>
        <taxon>Symbiodiniaceae</taxon>
        <taxon>Durusdinium</taxon>
    </lineage>
</organism>